<evidence type="ECO:0000256" key="3">
    <source>
        <dbReference type="ARBA" id="ARBA00022676"/>
    </source>
</evidence>
<evidence type="ECO:0000256" key="1">
    <source>
        <dbReference type="ARBA" id="ARBA00004935"/>
    </source>
</evidence>
<keyword evidence="7" id="KW-1185">Reference proteome</keyword>
<sequence>MEDQKNGTLSIVMYPWFAMGHLTAFLHLSNKLADKGHKISFILPTKTQSKLQQFNLHPDHINFIPLDVPQVEGLPPGTETTADIPPQLQPLLRLAMDRTQSMIESQFKQIKPHVVFFDFTHWLPALARQFGIKSLAFVTISPATVAYTFREEQTTDAELLKPPSGFPSSSMILRTHEAIGLNSAGKLVEIETGLSFLRRLLIGIKDCDAIGFKSCREMDGPYCDYIEKKFQKPVILAGPVVPEKPNSKLDDKWAEWLKGFKDKSVIYCAFGSEVRLQKDQFEELILGFEMTGLPFFAALKPPVGFDTMEMALPDGFEERNHGRGIVYGGWVQQQLILAHPAVGCFVTHCGSGSLSEVMVNDCQIVLLPQFGDQFINARLMSKELKVGVEVEKGDEDGLFTKKGVCEAIETVMDQDCEIGSEVRANHAKWKEFFSRKGLESSYIDEFIDKLRGLAA</sequence>
<comment type="similarity">
    <text evidence="2">Belongs to the UDP-glycosyltransferase family.</text>
</comment>
<comment type="pathway">
    <text evidence="1">Pigment biosynthesis; anthocyanin biosynthesis.</text>
</comment>
<protein>
    <submittedName>
        <fullName evidence="6">OLC1v1021416C1</fullName>
    </submittedName>
</protein>
<evidence type="ECO:0000313" key="6">
    <source>
        <dbReference type="EMBL" id="CAI9087360.1"/>
    </source>
</evidence>
<dbReference type="AlphaFoldDB" id="A0AAV1BXW0"/>
<dbReference type="PANTHER" id="PTHR48049:SF34">
    <property type="entry name" value="UDP-GLYCOSYLTRANSFERASE 79B30-LIKE"/>
    <property type="match status" value="1"/>
</dbReference>
<keyword evidence="3" id="KW-0328">Glycosyltransferase</keyword>
<dbReference type="CDD" id="cd03784">
    <property type="entry name" value="GT1_Gtf-like"/>
    <property type="match status" value="1"/>
</dbReference>
<reference evidence="6" key="1">
    <citation type="submission" date="2023-03" db="EMBL/GenBank/DDBJ databases">
        <authorList>
            <person name="Julca I."/>
        </authorList>
    </citation>
    <scope>NUCLEOTIDE SEQUENCE</scope>
</reference>
<dbReference type="FunFam" id="3.40.50.2000:FF:000087">
    <property type="entry name" value="Glycosyltransferase"/>
    <property type="match status" value="1"/>
</dbReference>
<dbReference type="SUPFAM" id="SSF53756">
    <property type="entry name" value="UDP-Glycosyltransferase/glycogen phosphorylase"/>
    <property type="match status" value="1"/>
</dbReference>
<dbReference type="PANTHER" id="PTHR48049">
    <property type="entry name" value="GLYCOSYLTRANSFERASE"/>
    <property type="match status" value="1"/>
</dbReference>
<dbReference type="Proteomes" id="UP001161247">
    <property type="component" value="Chromosome 1"/>
</dbReference>
<name>A0AAV1BXW0_OLDCO</name>
<dbReference type="InterPro" id="IPR050481">
    <property type="entry name" value="UDP-glycosyltransf_plant"/>
</dbReference>
<evidence type="ECO:0000256" key="2">
    <source>
        <dbReference type="ARBA" id="ARBA00009995"/>
    </source>
</evidence>
<dbReference type="Pfam" id="PF26168">
    <property type="entry name" value="Glyco_transf_N"/>
    <property type="match status" value="1"/>
</dbReference>
<dbReference type="GO" id="GO:0009718">
    <property type="term" value="P:anthocyanin-containing compound biosynthetic process"/>
    <property type="evidence" value="ECO:0007669"/>
    <property type="project" value="UniProtKB-ARBA"/>
</dbReference>
<evidence type="ECO:0000313" key="7">
    <source>
        <dbReference type="Proteomes" id="UP001161247"/>
    </source>
</evidence>
<organism evidence="6 7">
    <name type="scientific">Oldenlandia corymbosa var. corymbosa</name>
    <dbReference type="NCBI Taxonomy" id="529605"/>
    <lineage>
        <taxon>Eukaryota</taxon>
        <taxon>Viridiplantae</taxon>
        <taxon>Streptophyta</taxon>
        <taxon>Embryophyta</taxon>
        <taxon>Tracheophyta</taxon>
        <taxon>Spermatophyta</taxon>
        <taxon>Magnoliopsida</taxon>
        <taxon>eudicotyledons</taxon>
        <taxon>Gunneridae</taxon>
        <taxon>Pentapetalae</taxon>
        <taxon>asterids</taxon>
        <taxon>lamiids</taxon>
        <taxon>Gentianales</taxon>
        <taxon>Rubiaceae</taxon>
        <taxon>Rubioideae</taxon>
        <taxon>Spermacoceae</taxon>
        <taxon>Hedyotis-Oldenlandia complex</taxon>
        <taxon>Oldenlandia</taxon>
    </lineage>
</organism>
<dbReference type="InterPro" id="IPR058980">
    <property type="entry name" value="Glyco_transf_N"/>
</dbReference>
<keyword evidence="4" id="KW-0808">Transferase</keyword>
<proteinExistence type="inferred from homology"/>
<feature type="domain" description="Glycosyltransferase N-terminal" evidence="5">
    <location>
        <begin position="9"/>
        <end position="114"/>
    </location>
</feature>
<evidence type="ECO:0000259" key="5">
    <source>
        <dbReference type="Pfam" id="PF26168"/>
    </source>
</evidence>
<dbReference type="InterPro" id="IPR002213">
    <property type="entry name" value="UDP_glucos_trans"/>
</dbReference>
<dbReference type="GO" id="GO:0035251">
    <property type="term" value="F:UDP-glucosyltransferase activity"/>
    <property type="evidence" value="ECO:0007669"/>
    <property type="project" value="InterPro"/>
</dbReference>
<dbReference type="Gene3D" id="3.40.50.2000">
    <property type="entry name" value="Glycogen Phosphorylase B"/>
    <property type="match status" value="2"/>
</dbReference>
<accession>A0AAV1BXW0</accession>
<evidence type="ECO:0000256" key="4">
    <source>
        <dbReference type="ARBA" id="ARBA00022679"/>
    </source>
</evidence>
<gene>
    <name evidence="6" type="ORF">OLC1_LOCUS211</name>
</gene>
<dbReference type="EMBL" id="OX459118">
    <property type="protein sequence ID" value="CAI9087360.1"/>
    <property type="molecule type" value="Genomic_DNA"/>
</dbReference>
<dbReference type="FunFam" id="3.40.50.2000:FF:000037">
    <property type="entry name" value="Glycosyltransferase"/>
    <property type="match status" value="1"/>
</dbReference>
<dbReference type="Pfam" id="PF00201">
    <property type="entry name" value="UDPGT"/>
    <property type="match status" value="1"/>
</dbReference>